<gene>
    <name evidence="1" type="ORF">F4820DRAFT_443067</name>
</gene>
<keyword evidence="2" id="KW-1185">Reference proteome</keyword>
<sequence length="130" mass="14003">MSFCRGASKSDSQTDMANCDAYAELFNDFELDVANNVLLSPGAKRLDNLIAAQMAEVKGDVDVASANPDVLSELAEYNLFSSFPNPLHIYCQQQYQETLNTSSTTSARSQPTATGSEVLFGAPQIIGRVS</sequence>
<name>A0ACB9ZFI7_9PEZI</name>
<evidence type="ECO:0000313" key="1">
    <source>
        <dbReference type="EMBL" id="KAI4870348.1"/>
    </source>
</evidence>
<dbReference type="EMBL" id="MU393424">
    <property type="protein sequence ID" value="KAI4870348.1"/>
    <property type="molecule type" value="Genomic_DNA"/>
</dbReference>
<proteinExistence type="predicted"/>
<organism evidence="1 2">
    <name type="scientific">Hypoxylon rubiginosum</name>
    <dbReference type="NCBI Taxonomy" id="110542"/>
    <lineage>
        <taxon>Eukaryota</taxon>
        <taxon>Fungi</taxon>
        <taxon>Dikarya</taxon>
        <taxon>Ascomycota</taxon>
        <taxon>Pezizomycotina</taxon>
        <taxon>Sordariomycetes</taxon>
        <taxon>Xylariomycetidae</taxon>
        <taxon>Xylariales</taxon>
        <taxon>Hypoxylaceae</taxon>
        <taxon>Hypoxylon</taxon>
    </lineage>
</organism>
<evidence type="ECO:0000313" key="2">
    <source>
        <dbReference type="Proteomes" id="UP001497700"/>
    </source>
</evidence>
<dbReference type="Proteomes" id="UP001497700">
    <property type="component" value="Unassembled WGS sequence"/>
</dbReference>
<protein>
    <submittedName>
        <fullName evidence="1">Uncharacterized protein</fullName>
    </submittedName>
</protein>
<accession>A0ACB9ZFI7</accession>
<reference evidence="1 2" key="1">
    <citation type="journal article" date="2022" name="New Phytol.">
        <title>Ecological generalism drives hyperdiversity of secondary metabolite gene clusters in xylarialean endophytes.</title>
        <authorList>
            <person name="Franco M.E.E."/>
            <person name="Wisecaver J.H."/>
            <person name="Arnold A.E."/>
            <person name="Ju Y.M."/>
            <person name="Slot J.C."/>
            <person name="Ahrendt S."/>
            <person name="Moore L.P."/>
            <person name="Eastman K.E."/>
            <person name="Scott K."/>
            <person name="Konkel Z."/>
            <person name="Mondo S.J."/>
            <person name="Kuo A."/>
            <person name="Hayes R.D."/>
            <person name="Haridas S."/>
            <person name="Andreopoulos B."/>
            <person name="Riley R."/>
            <person name="LaButti K."/>
            <person name="Pangilinan J."/>
            <person name="Lipzen A."/>
            <person name="Amirebrahimi M."/>
            <person name="Yan J."/>
            <person name="Adam C."/>
            <person name="Keymanesh K."/>
            <person name="Ng V."/>
            <person name="Louie K."/>
            <person name="Northen T."/>
            <person name="Drula E."/>
            <person name="Henrissat B."/>
            <person name="Hsieh H.M."/>
            <person name="Youens-Clark K."/>
            <person name="Lutzoni F."/>
            <person name="Miadlikowska J."/>
            <person name="Eastwood D.C."/>
            <person name="Hamelin R.C."/>
            <person name="Grigoriev I.V."/>
            <person name="U'Ren J.M."/>
        </authorList>
    </citation>
    <scope>NUCLEOTIDE SEQUENCE [LARGE SCALE GENOMIC DNA]</scope>
    <source>
        <strain evidence="1 2">CBS 119005</strain>
    </source>
</reference>
<comment type="caution">
    <text evidence="1">The sequence shown here is derived from an EMBL/GenBank/DDBJ whole genome shotgun (WGS) entry which is preliminary data.</text>
</comment>